<evidence type="ECO:0000256" key="1">
    <source>
        <dbReference type="SAM" id="MobiDB-lite"/>
    </source>
</evidence>
<protein>
    <submittedName>
        <fullName evidence="3">Putative secreted protein</fullName>
    </submittedName>
</protein>
<keyword evidence="2" id="KW-0732">Signal</keyword>
<feature type="chain" id="PRO_5014688888" evidence="2">
    <location>
        <begin position="24"/>
        <end position="92"/>
    </location>
</feature>
<feature type="compositionally biased region" description="Polar residues" evidence="1">
    <location>
        <begin position="56"/>
        <end position="68"/>
    </location>
</feature>
<accession>A0A2M4DHR8</accession>
<reference evidence="3" key="1">
    <citation type="submission" date="2018-01" db="EMBL/GenBank/DDBJ databases">
        <title>An insight into the sialome of Amazonian anophelines.</title>
        <authorList>
            <person name="Ribeiro J.M."/>
            <person name="Scarpassa V."/>
            <person name="Calvo E."/>
        </authorList>
    </citation>
    <scope>NUCLEOTIDE SEQUENCE</scope>
</reference>
<organism evidence="3">
    <name type="scientific">Anopheles darlingi</name>
    <name type="common">Mosquito</name>
    <dbReference type="NCBI Taxonomy" id="43151"/>
    <lineage>
        <taxon>Eukaryota</taxon>
        <taxon>Metazoa</taxon>
        <taxon>Ecdysozoa</taxon>
        <taxon>Arthropoda</taxon>
        <taxon>Hexapoda</taxon>
        <taxon>Insecta</taxon>
        <taxon>Pterygota</taxon>
        <taxon>Neoptera</taxon>
        <taxon>Endopterygota</taxon>
        <taxon>Diptera</taxon>
        <taxon>Nematocera</taxon>
        <taxon>Culicoidea</taxon>
        <taxon>Culicidae</taxon>
        <taxon>Anophelinae</taxon>
        <taxon>Anopheles</taxon>
    </lineage>
</organism>
<dbReference type="EMBL" id="GGFL01012897">
    <property type="protein sequence ID" value="MBW77075.1"/>
    <property type="molecule type" value="Transcribed_RNA"/>
</dbReference>
<evidence type="ECO:0000256" key="2">
    <source>
        <dbReference type="SAM" id="SignalP"/>
    </source>
</evidence>
<feature type="signal peptide" evidence="2">
    <location>
        <begin position="1"/>
        <end position="23"/>
    </location>
</feature>
<dbReference type="AlphaFoldDB" id="A0A2M4DHR8"/>
<name>A0A2M4DHR8_ANODA</name>
<proteinExistence type="predicted"/>
<evidence type="ECO:0000313" key="3">
    <source>
        <dbReference type="EMBL" id="MBW77075.1"/>
    </source>
</evidence>
<sequence>MHFFYFYFPFLILINMITSDSKATRRGGIFSLERYRDSTVHDTHAKEQGRRRNCESNKTTKMSLSSPRSNQIEIEKNLYSLVWGRMGIIKRH</sequence>
<feature type="region of interest" description="Disordered" evidence="1">
    <location>
        <begin position="41"/>
        <end position="68"/>
    </location>
</feature>
<feature type="compositionally biased region" description="Basic and acidic residues" evidence="1">
    <location>
        <begin position="41"/>
        <end position="55"/>
    </location>
</feature>